<feature type="signal peptide" evidence="1">
    <location>
        <begin position="1"/>
        <end position="16"/>
    </location>
</feature>
<reference evidence="2 3" key="1">
    <citation type="journal article" date="2018" name="Front. Plant Sci.">
        <title>Red Clover (Trifolium pratense) and Zigzag Clover (T. medium) - A Picture of Genomic Similarities and Differences.</title>
        <authorList>
            <person name="Dluhosova J."/>
            <person name="Istvanek J."/>
            <person name="Nedelnik J."/>
            <person name="Repkova J."/>
        </authorList>
    </citation>
    <scope>NUCLEOTIDE SEQUENCE [LARGE SCALE GENOMIC DNA]</scope>
    <source>
        <strain evidence="3">cv. 10/8</strain>
        <tissue evidence="2">Leaf</tissue>
    </source>
</reference>
<comment type="caution">
    <text evidence="2">The sequence shown here is derived from an EMBL/GenBank/DDBJ whole genome shotgun (WGS) entry which is preliminary data.</text>
</comment>
<evidence type="ECO:0000313" key="3">
    <source>
        <dbReference type="Proteomes" id="UP000265520"/>
    </source>
</evidence>
<evidence type="ECO:0000256" key="1">
    <source>
        <dbReference type="SAM" id="SignalP"/>
    </source>
</evidence>
<dbReference type="EMBL" id="LXQA010348594">
    <property type="protein sequence ID" value="MCI45785.1"/>
    <property type="molecule type" value="Genomic_DNA"/>
</dbReference>
<sequence length="39" mass="4149">WFLRAAQMLCVLTARGAAPGGLACARRSGSDARRRCVSL</sequence>
<organism evidence="2 3">
    <name type="scientific">Trifolium medium</name>
    <dbReference type="NCBI Taxonomy" id="97028"/>
    <lineage>
        <taxon>Eukaryota</taxon>
        <taxon>Viridiplantae</taxon>
        <taxon>Streptophyta</taxon>
        <taxon>Embryophyta</taxon>
        <taxon>Tracheophyta</taxon>
        <taxon>Spermatophyta</taxon>
        <taxon>Magnoliopsida</taxon>
        <taxon>eudicotyledons</taxon>
        <taxon>Gunneridae</taxon>
        <taxon>Pentapetalae</taxon>
        <taxon>rosids</taxon>
        <taxon>fabids</taxon>
        <taxon>Fabales</taxon>
        <taxon>Fabaceae</taxon>
        <taxon>Papilionoideae</taxon>
        <taxon>50 kb inversion clade</taxon>
        <taxon>NPAAA clade</taxon>
        <taxon>Hologalegina</taxon>
        <taxon>IRL clade</taxon>
        <taxon>Trifolieae</taxon>
        <taxon>Trifolium</taxon>
    </lineage>
</organism>
<protein>
    <submittedName>
        <fullName evidence="2">Uncharacterized protein</fullName>
    </submittedName>
</protein>
<keyword evidence="1" id="KW-0732">Signal</keyword>
<evidence type="ECO:0000313" key="2">
    <source>
        <dbReference type="EMBL" id="MCI45785.1"/>
    </source>
</evidence>
<proteinExistence type="predicted"/>
<name>A0A392SD30_9FABA</name>
<feature type="non-terminal residue" evidence="2">
    <location>
        <position position="1"/>
    </location>
</feature>
<dbReference type="Proteomes" id="UP000265520">
    <property type="component" value="Unassembled WGS sequence"/>
</dbReference>
<keyword evidence="3" id="KW-1185">Reference proteome</keyword>
<feature type="chain" id="PRO_5017312293" evidence="1">
    <location>
        <begin position="17"/>
        <end position="39"/>
    </location>
</feature>
<accession>A0A392SD30</accession>
<dbReference type="AlphaFoldDB" id="A0A392SD30"/>